<name>A0A2P5WDR1_GOSBA</name>
<protein>
    <recommendedName>
        <fullName evidence="3">Berberine/berberine-like domain-containing protein</fullName>
    </recommendedName>
</protein>
<dbReference type="Gene3D" id="3.30.465.10">
    <property type="match status" value="2"/>
</dbReference>
<evidence type="ECO:0008006" key="3">
    <source>
        <dbReference type="Google" id="ProtNLM"/>
    </source>
</evidence>
<dbReference type="EMBL" id="KZ668017">
    <property type="protein sequence ID" value="PPR89225.1"/>
    <property type="molecule type" value="Genomic_DNA"/>
</dbReference>
<accession>A0A2P5WDR1</accession>
<reference evidence="1 2" key="1">
    <citation type="submission" date="2015-01" db="EMBL/GenBank/DDBJ databases">
        <title>Genome of allotetraploid Gossypium barbadense reveals genomic plasticity and fiber elongation in cotton evolution.</title>
        <authorList>
            <person name="Chen X."/>
            <person name="Liu X."/>
            <person name="Zhao B."/>
            <person name="Zheng H."/>
            <person name="Hu Y."/>
            <person name="Lu G."/>
            <person name="Yang C."/>
            <person name="Chen J."/>
            <person name="Shan C."/>
            <person name="Zhang L."/>
            <person name="Zhou Y."/>
            <person name="Wang L."/>
            <person name="Guo W."/>
            <person name="Bai Y."/>
            <person name="Ruan J."/>
            <person name="Shangguan X."/>
            <person name="Mao Y."/>
            <person name="Jiang J."/>
            <person name="Zhu Y."/>
            <person name="Lei J."/>
            <person name="Kang H."/>
            <person name="Chen S."/>
            <person name="He X."/>
            <person name="Wang R."/>
            <person name="Wang Y."/>
            <person name="Chen J."/>
            <person name="Wang L."/>
            <person name="Yu S."/>
            <person name="Wang B."/>
            <person name="Wei J."/>
            <person name="Song S."/>
            <person name="Lu X."/>
            <person name="Gao Z."/>
            <person name="Gu W."/>
            <person name="Deng X."/>
            <person name="Ma D."/>
            <person name="Wang S."/>
            <person name="Liang W."/>
            <person name="Fang L."/>
            <person name="Cai C."/>
            <person name="Zhu X."/>
            <person name="Zhou B."/>
            <person name="Zhang Y."/>
            <person name="Chen Z."/>
            <person name="Xu S."/>
            <person name="Zhu R."/>
            <person name="Wang S."/>
            <person name="Zhang T."/>
            <person name="Zhao G."/>
        </authorList>
    </citation>
    <scope>NUCLEOTIDE SEQUENCE [LARGE SCALE GENOMIC DNA]</scope>
    <source>
        <strain evidence="2">cv. Xinhai21</strain>
        <tissue evidence="1">Leaf</tissue>
    </source>
</reference>
<sequence>MGEDMFWAIRGGGGGSFGVVLAWKTNSVPVPANVTVFRVHRMLDQNGTNSPVAMTIQARSMFLGGTDKLLQLMEEKFPQLGLVKEDCLEMSWAQSDLYFEQFPIGAPLETLLGRNHKSALSKSFFKAKSDFVKQPIPEMVVAQVLRGRSKSTAMAFVAYGGQMNEIPETETPHPHRAGNIFIILYMVD</sequence>
<dbReference type="Proteomes" id="UP000239757">
    <property type="component" value="Unassembled WGS sequence"/>
</dbReference>
<proteinExistence type="predicted"/>
<dbReference type="AlphaFoldDB" id="A0A2P5WDR1"/>
<dbReference type="Gene3D" id="3.40.462.20">
    <property type="match status" value="2"/>
</dbReference>
<organism evidence="1 2">
    <name type="scientific">Gossypium barbadense</name>
    <name type="common">Sea Island cotton</name>
    <name type="synonym">Hibiscus barbadensis</name>
    <dbReference type="NCBI Taxonomy" id="3634"/>
    <lineage>
        <taxon>Eukaryota</taxon>
        <taxon>Viridiplantae</taxon>
        <taxon>Streptophyta</taxon>
        <taxon>Embryophyta</taxon>
        <taxon>Tracheophyta</taxon>
        <taxon>Spermatophyta</taxon>
        <taxon>Magnoliopsida</taxon>
        <taxon>eudicotyledons</taxon>
        <taxon>Gunneridae</taxon>
        <taxon>Pentapetalae</taxon>
        <taxon>rosids</taxon>
        <taxon>malvids</taxon>
        <taxon>Malvales</taxon>
        <taxon>Malvaceae</taxon>
        <taxon>Malvoideae</taxon>
        <taxon>Gossypium</taxon>
    </lineage>
</organism>
<dbReference type="InterPro" id="IPR016169">
    <property type="entry name" value="FAD-bd_PCMH_sub2"/>
</dbReference>
<evidence type="ECO:0000313" key="1">
    <source>
        <dbReference type="EMBL" id="PPR89225.1"/>
    </source>
</evidence>
<gene>
    <name evidence="1" type="ORF">GOBAR_AA31467</name>
</gene>
<evidence type="ECO:0000313" key="2">
    <source>
        <dbReference type="Proteomes" id="UP000239757"/>
    </source>
</evidence>
<dbReference type="OrthoDB" id="986300at2759"/>
<dbReference type="PANTHER" id="PTHR32448">
    <property type="entry name" value="OS08G0158400 PROTEIN"/>
    <property type="match status" value="1"/>
</dbReference>